<protein>
    <submittedName>
        <fullName evidence="2">Uncharacterized protein</fullName>
    </submittedName>
</protein>
<feature type="compositionally biased region" description="Polar residues" evidence="1">
    <location>
        <begin position="51"/>
        <end position="61"/>
    </location>
</feature>
<accession>A0ABQ9H4A8</accession>
<evidence type="ECO:0000313" key="2">
    <source>
        <dbReference type="EMBL" id="KAJ8879116.1"/>
    </source>
</evidence>
<proteinExistence type="predicted"/>
<gene>
    <name evidence="2" type="ORF">PR048_019722</name>
</gene>
<sequence length="739" mass="81547">MYATPLNKLADCMAPRCRRPRPMASTKIIDSATYPLPGRGKGKTPEKTRRPATSSGMFPTCENTGLTSPGIEPVLPWLDRGGGGGGGEYFSFRKSVFMRSCLSKLSRGRGGVVVRLLASVGSPPDFRNMVIVPDGVAGRWVISGVSRFPRPCIPALLHTHIDLTLSLTSSALKSSIRAVQISSLTQNFLLAGRVMKLLLPGSSPGLAVKNKVAKRVWRSRGCGGGESISDATSNLHGRSPGTASALFYGPKAGIRSVLPRYNSTLMSKTMFSSSLFGPFTVVYAFTRYSTGFLCKTCTPRHSEVLRLLHIEAFTLVPHHGSSEISPCHLSKSSSLLPILVANSPDVGQQDQFTYPTEVIRYLPKTNWAPVQNVCSVVVTPLESRRATSCGYNSSHPVWHALYECLQDIHGDSSPFLLQPFHELSNGFWPRLMSPHPAIQIVPKMFYRLRWRLWVGQSNRRTLLSAYHCINSRRPVASSCAFPTREDKGVTPQGIEPGSAWWDAAVISAKPAVTPLTPRMDLPSGLSIHIPGQWLSISLIPQTSLPLVMHFGRHSSLCRLVTSLVFVHLSFEVTQSSRFSILETPAWRSIANKIVSLVPSRRFSAPRVMLREARTVTRIFFEDNLRNSIHPWSEAHKITIGLFRRHPFVNLHVDLGLSLAWLPHIHSLSQVELRYLTTIWRLESEVLMLLKSFSRRRQPVEALDSVALVRGGFGGGQSFTARAQRSFHLAVAGATEEVAL</sequence>
<dbReference type="EMBL" id="JARBHB010000007">
    <property type="protein sequence ID" value="KAJ8879116.1"/>
    <property type="molecule type" value="Genomic_DNA"/>
</dbReference>
<feature type="region of interest" description="Disordered" evidence="1">
    <location>
        <begin position="32"/>
        <end position="61"/>
    </location>
</feature>
<dbReference type="Proteomes" id="UP001159363">
    <property type="component" value="Chromosome 6"/>
</dbReference>
<reference evidence="2 3" key="1">
    <citation type="submission" date="2023-02" db="EMBL/GenBank/DDBJ databases">
        <title>LHISI_Scaffold_Assembly.</title>
        <authorList>
            <person name="Stuart O.P."/>
            <person name="Cleave R."/>
            <person name="Magrath M.J.L."/>
            <person name="Mikheyev A.S."/>
        </authorList>
    </citation>
    <scope>NUCLEOTIDE SEQUENCE [LARGE SCALE GENOMIC DNA]</scope>
    <source>
        <strain evidence="2">Daus_M_001</strain>
        <tissue evidence="2">Leg muscle</tissue>
    </source>
</reference>
<name>A0ABQ9H4A8_9NEOP</name>
<evidence type="ECO:0000313" key="3">
    <source>
        <dbReference type="Proteomes" id="UP001159363"/>
    </source>
</evidence>
<keyword evidence="3" id="KW-1185">Reference proteome</keyword>
<organism evidence="2 3">
    <name type="scientific">Dryococelus australis</name>
    <dbReference type="NCBI Taxonomy" id="614101"/>
    <lineage>
        <taxon>Eukaryota</taxon>
        <taxon>Metazoa</taxon>
        <taxon>Ecdysozoa</taxon>
        <taxon>Arthropoda</taxon>
        <taxon>Hexapoda</taxon>
        <taxon>Insecta</taxon>
        <taxon>Pterygota</taxon>
        <taxon>Neoptera</taxon>
        <taxon>Polyneoptera</taxon>
        <taxon>Phasmatodea</taxon>
        <taxon>Verophasmatodea</taxon>
        <taxon>Anareolatae</taxon>
        <taxon>Phasmatidae</taxon>
        <taxon>Eurycanthinae</taxon>
        <taxon>Dryococelus</taxon>
    </lineage>
</organism>
<evidence type="ECO:0000256" key="1">
    <source>
        <dbReference type="SAM" id="MobiDB-lite"/>
    </source>
</evidence>
<comment type="caution">
    <text evidence="2">The sequence shown here is derived from an EMBL/GenBank/DDBJ whole genome shotgun (WGS) entry which is preliminary data.</text>
</comment>